<name>A0A2N3KRM1_9PROT</name>
<feature type="compositionally biased region" description="Polar residues" evidence="4">
    <location>
        <begin position="227"/>
        <end position="239"/>
    </location>
</feature>
<dbReference type="GO" id="GO:0043565">
    <property type="term" value="F:sequence-specific DNA binding"/>
    <property type="evidence" value="ECO:0007669"/>
    <property type="project" value="InterPro"/>
</dbReference>
<dbReference type="AlphaFoldDB" id="A0A2N3KRM1"/>
<proteinExistence type="predicted"/>
<organism evidence="7 8">
    <name type="scientific">Thalassospira marina</name>
    <dbReference type="NCBI Taxonomy" id="2048283"/>
    <lineage>
        <taxon>Bacteria</taxon>
        <taxon>Pseudomonadati</taxon>
        <taxon>Pseudomonadota</taxon>
        <taxon>Alphaproteobacteria</taxon>
        <taxon>Rhodospirillales</taxon>
        <taxon>Thalassospiraceae</taxon>
        <taxon>Thalassospira</taxon>
    </lineage>
</organism>
<dbReference type="PROSITE" id="PS01124">
    <property type="entry name" value="HTH_ARAC_FAMILY_2"/>
    <property type="match status" value="1"/>
</dbReference>
<accession>A0A2N3KRM1</accession>
<gene>
    <name evidence="7" type="ORF">COO20_16110</name>
</gene>
<dbReference type="PANTHER" id="PTHR43280">
    <property type="entry name" value="ARAC-FAMILY TRANSCRIPTIONAL REGULATOR"/>
    <property type="match status" value="1"/>
</dbReference>
<dbReference type="InterPro" id="IPR009057">
    <property type="entry name" value="Homeodomain-like_sf"/>
</dbReference>
<feature type="transmembrane region" description="Helical" evidence="5">
    <location>
        <begin position="59"/>
        <end position="77"/>
    </location>
</feature>
<keyword evidence="3" id="KW-0804">Transcription</keyword>
<evidence type="ECO:0000256" key="1">
    <source>
        <dbReference type="ARBA" id="ARBA00023015"/>
    </source>
</evidence>
<dbReference type="PANTHER" id="PTHR43280:SF29">
    <property type="entry name" value="ARAC-FAMILY TRANSCRIPTIONAL REGULATOR"/>
    <property type="match status" value="1"/>
</dbReference>
<dbReference type="SMART" id="SM00342">
    <property type="entry name" value="HTH_ARAC"/>
    <property type="match status" value="1"/>
</dbReference>
<reference evidence="7 8" key="1">
    <citation type="submission" date="2017-09" db="EMBL/GenBank/DDBJ databases">
        <title>Biodiversity and function of Thalassospira species in the particle-attached aromatic-hydrocarbon-degrading consortia from the surface seawater of the South China Sea.</title>
        <authorList>
            <person name="Dong C."/>
            <person name="Liu R."/>
            <person name="Shao Z."/>
        </authorList>
    </citation>
    <scope>NUCLEOTIDE SEQUENCE [LARGE SCALE GENOMIC DNA]</scope>
    <source>
        <strain evidence="7 8">CSC1P2</strain>
    </source>
</reference>
<feature type="region of interest" description="Disordered" evidence="4">
    <location>
        <begin position="214"/>
        <end position="254"/>
    </location>
</feature>
<evidence type="ECO:0000313" key="7">
    <source>
        <dbReference type="EMBL" id="PKR53187.1"/>
    </source>
</evidence>
<feature type="transmembrane region" description="Helical" evidence="5">
    <location>
        <begin position="89"/>
        <end position="106"/>
    </location>
</feature>
<keyword evidence="5" id="KW-0472">Membrane</keyword>
<dbReference type="SUPFAM" id="SSF46689">
    <property type="entry name" value="Homeodomain-like"/>
    <property type="match status" value="1"/>
</dbReference>
<feature type="transmembrane region" description="Helical" evidence="5">
    <location>
        <begin position="181"/>
        <end position="199"/>
    </location>
</feature>
<feature type="domain" description="HTH araC/xylS-type" evidence="6">
    <location>
        <begin position="257"/>
        <end position="361"/>
    </location>
</feature>
<keyword evidence="1" id="KW-0805">Transcription regulation</keyword>
<dbReference type="OrthoDB" id="345413at2"/>
<dbReference type="Proteomes" id="UP000233597">
    <property type="component" value="Unassembled WGS sequence"/>
</dbReference>
<keyword evidence="5" id="KW-1133">Transmembrane helix</keyword>
<protein>
    <submittedName>
        <fullName evidence="7">AraC family transcriptional regulator</fullName>
    </submittedName>
</protein>
<feature type="transmembrane region" description="Helical" evidence="5">
    <location>
        <begin position="112"/>
        <end position="131"/>
    </location>
</feature>
<evidence type="ECO:0000313" key="8">
    <source>
        <dbReference type="Proteomes" id="UP000233597"/>
    </source>
</evidence>
<comment type="caution">
    <text evidence="7">The sequence shown here is derived from an EMBL/GenBank/DDBJ whole genome shotgun (WGS) entry which is preliminary data.</text>
</comment>
<dbReference type="GO" id="GO:0003700">
    <property type="term" value="F:DNA-binding transcription factor activity"/>
    <property type="evidence" value="ECO:0007669"/>
    <property type="project" value="InterPro"/>
</dbReference>
<feature type="transmembrane region" description="Helical" evidence="5">
    <location>
        <begin position="30"/>
        <end position="53"/>
    </location>
</feature>
<keyword evidence="5" id="KW-0812">Transmembrane</keyword>
<sequence>MLVLPVPMIVALLLGFLFFRSLLVDQRQPFLSVLLLACAGQSVLTSLVLYYEIGTLQPLQPVTASIIPAIVWVAFVESCLRQKPLPRDYMHLCVPILVIPCVLFVPAVIDTLLVVLFVGYGGAILFMLHVMKDDLAHMRLSAGHLPALIWRIIAIALIISAISDTLISLSLAYGFAALPGWILSISSSLGLLVIGYLCVSRDIEAKFDTAENDTAPYQPIDAGNAPARNTQKNSNASHTSGSGSGISTQPEPDAQNSRILQDLSTLLEGEKLYLDPDLTLARLSRKMGVPLKQLSTAINAVTGENVSRLINGYRIGHACTLLAQGQSVTTAMLDSGFNTKSNFNREFSRITGQTPSAWILARPAQTTKA</sequence>
<dbReference type="EMBL" id="NWTK01000010">
    <property type="protein sequence ID" value="PKR53187.1"/>
    <property type="molecule type" value="Genomic_DNA"/>
</dbReference>
<evidence type="ECO:0000256" key="5">
    <source>
        <dbReference type="SAM" id="Phobius"/>
    </source>
</evidence>
<evidence type="ECO:0000256" key="2">
    <source>
        <dbReference type="ARBA" id="ARBA00023125"/>
    </source>
</evidence>
<dbReference type="RefSeq" id="WP_101268362.1">
    <property type="nucleotide sequence ID" value="NZ_NWTK01000010.1"/>
</dbReference>
<evidence type="ECO:0000259" key="6">
    <source>
        <dbReference type="PROSITE" id="PS01124"/>
    </source>
</evidence>
<feature type="transmembrane region" description="Helical" evidence="5">
    <location>
        <begin position="6"/>
        <end position="23"/>
    </location>
</feature>
<dbReference type="InterPro" id="IPR018060">
    <property type="entry name" value="HTH_AraC"/>
</dbReference>
<evidence type="ECO:0000256" key="3">
    <source>
        <dbReference type="ARBA" id="ARBA00023163"/>
    </source>
</evidence>
<dbReference type="Pfam" id="PF12833">
    <property type="entry name" value="HTH_18"/>
    <property type="match status" value="1"/>
</dbReference>
<dbReference type="Gene3D" id="1.10.10.60">
    <property type="entry name" value="Homeodomain-like"/>
    <property type="match status" value="1"/>
</dbReference>
<evidence type="ECO:0000256" key="4">
    <source>
        <dbReference type="SAM" id="MobiDB-lite"/>
    </source>
</evidence>
<keyword evidence="2" id="KW-0238">DNA-binding</keyword>